<reference evidence="2 3" key="1">
    <citation type="journal article" date="2019" name="Int. J. Syst. Evol. Microbiol.">
        <title>Anaerobacillus alkaliphilus sp. nov., a novel alkaliphilic and moderately halophilic bacterium.</title>
        <authorList>
            <person name="Borsodi A.K."/>
            <person name="Aszalos J.M."/>
            <person name="Bihari P."/>
            <person name="Nagy I."/>
            <person name="Schumann P."/>
            <person name="Sproer C."/>
            <person name="Kovacs A.L."/>
            <person name="Boka K."/>
            <person name="Dobosy P."/>
            <person name="Ovari M."/>
            <person name="Szili-Kovacs T."/>
            <person name="Toth E."/>
        </authorList>
    </citation>
    <scope>NUCLEOTIDE SEQUENCE [LARGE SCALE GENOMIC DNA]</scope>
    <source>
        <strain evidence="2 3">B16-10</strain>
    </source>
</reference>
<dbReference type="CDD" id="cd00657">
    <property type="entry name" value="Ferritin_like"/>
    <property type="match status" value="1"/>
</dbReference>
<dbReference type="SUPFAM" id="SSF47240">
    <property type="entry name" value="Ferritin-like"/>
    <property type="match status" value="1"/>
</dbReference>
<feature type="domain" description="DUF2383" evidence="1">
    <location>
        <begin position="5"/>
        <end position="109"/>
    </location>
</feature>
<dbReference type="Gene3D" id="1.20.1260.10">
    <property type="match status" value="1"/>
</dbReference>
<organism evidence="2 3">
    <name type="scientific">Anaerobacillus alkaliphilus</name>
    <dbReference type="NCBI Taxonomy" id="1548597"/>
    <lineage>
        <taxon>Bacteria</taxon>
        <taxon>Bacillati</taxon>
        <taxon>Bacillota</taxon>
        <taxon>Bacilli</taxon>
        <taxon>Bacillales</taxon>
        <taxon>Bacillaceae</taxon>
        <taxon>Anaerobacillus</taxon>
    </lineage>
</organism>
<dbReference type="Pfam" id="PF09537">
    <property type="entry name" value="DUF2383"/>
    <property type="match status" value="1"/>
</dbReference>
<dbReference type="InterPro" id="IPR009078">
    <property type="entry name" value="Ferritin-like_SF"/>
</dbReference>
<keyword evidence="3" id="KW-1185">Reference proteome</keyword>
<name>A0A4Q0VTP7_9BACI</name>
<proteinExistence type="predicted"/>
<dbReference type="Proteomes" id="UP000290649">
    <property type="component" value="Unassembled WGS sequence"/>
</dbReference>
<dbReference type="RefSeq" id="WP_129077726.1">
    <property type="nucleotide sequence ID" value="NZ_QOUX01000027.1"/>
</dbReference>
<protein>
    <submittedName>
        <fullName evidence="2">Ferritin-like domain-containing protein</fullName>
    </submittedName>
</protein>
<evidence type="ECO:0000313" key="3">
    <source>
        <dbReference type="Proteomes" id="UP000290649"/>
    </source>
</evidence>
<gene>
    <name evidence="2" type="ORF">DS745_07915</name>
</gene>
<evidence type="ECO:0000259" key="1">
    <source>
        <dbReference type="Pfam" id="PF09537"/>
    </source>
</evidence>
<sequence>MSNTVVNELNEFLKGQYMGIHSYEHYIQKLQDEQIKEEFQKIQEGHKLHAMRVASRIQDLGGKPVDDEGLVGSIQGFFSQLNLPDTTNGLIQCALKGEAMGIEASEKIVRGDLDPDSRKIIEEILDHDRQHIFRLNQLLH</sequence>
<dbReference type="AlphaFoldDB" id="A0A4Q0VTP7"/>
<dbReference type="InterPro" id="IPR012347">
    <property type="entry name" value="Ferritin-like"/>
</dbReference>
<dbReference type="EMBL" id="QOUX01000027">
    <property type="protein sequence ID" value="RXJ02010.1"/>
    <property type="molecule type" value="Genomic_DNA"/>
</dbReference>
<dbReference type="OrthoDB" id="1706687at2"/>
<comment type="caution">
    <text evidence="2">The sequence shown here is derived from an EMBL/GenBank/DDBJ whole genome shotgun (WGS) entry which is preliminary data.</text>
</comment>
<accession>A0A4Q0VTP7</accession>
<dbReference type="InterPro" id="IPR019052">
    <property type="entry name" value="DUF2383"/>
</dbReference>
<evidence type="ECO:0000313" key="2">
    <source>
        <dbReference type="EMBL" id="RXJ02010.1"/>
    </source>
</evidence>